<dbReference type="EMBL" id="JARPUR010000008">
    <property type="protein sequence ID" value="KAK4872258.1"/>
    <property type="molecule type" value="Genomic_DNA"/>
</dbReference>
<comment type="catalytic activity">
    <reaction evidence="8 14">
        <text>L-seryl-[protein] + ATP = O-phospho-L-seryl-[protein] + ADP + H(+)</text>
        <dbReference type="Rhea" id="RHEA:17989"/>
        <dbReference type="Rhea" id="RHEA-COMP:9863"/>
        <dbReference type="Rhea" id="RHEA-COMP:11604"/>
        <dbReference type="ChEBI" id="CHEBI:15378"/>
        <dbReference type="ChEBI" id="CHEBI:29999"/>
        <dbReference type="ChEBI" id="CHEBI:30616"/>
        <dbReference type="ChEBI" id="CHEBI:83421"/>
        <dbReference type="ChEBI" id="CHEBI:456216"/>
        <dbReference type="EC" id="2.7.11.1"/>
    </reaction>
</comment>
<dbReference type="InterPro" id="IPR008271">
    <property type="entry name" value="Ser/Thr_kinase_AS"/>
</dbReference>
<dbReference type="SUPFAM" id="SSF56112">
    <property type="entry name" value="Protein kinase-like (PK-like)"/>
    <property type="match status" value="1"/>
</dbReference>
<feature type="binding site" evidence="10">
    <location>
        <begin position="148"/>
        <end position="149"/>
    </location>
    <ligand>
        <name>ATP</name>
        <dbReference type="ChEBI" id="CHEBI:30616"/>
    </ligand>
</feature>
<keyword evidence="3 14" id="KW-0808">Transferase</keyword>
<dbReference type="PANTHER" id="PTHR24350">
    <property type="entry name" value="SERINE/THREONINE-PROTEIN KINASE IAL-RELATED"/>
    <property type="match status" value="1"/>
</dbReference>
<dbReference type="GO" id="GO:0004674">
    <property type="term" value="F:protein serine/threonine kinase activity"/>
    <property type="evidence" value="ECO:0007669"/>
    <property type="project" value="UniProtKB-KW"/>
</dbReference>
<evidence type="ECO:0000256" key="12">
    <source>
        <dbReference type="PROSITE-ProRule" id="PRU10141"/>
    </source>
</evidence>
<keyword evidence="2 13" id="KW-0723">Serine/threonine-protein kinase</keyword>
<feature type="cross-link" description="Glycyl lysine isopeptide (Lys-Gly) (interchain with G-Cter in SUMO2)" evidence="11">
    <location>
        <position position="146"/>
    </location>
</feature>
<dbReference type="GO" id="GO:0030261">
    <property type="term" value="P:chromosome condensation"/>
    <property type="evidence" value="ECO:0007669"/>
    <property type="project" value="UniProtKB-ARBA"/>
</dbReference>
<evidence type="ECO:0000256" key="4">
    <source>
        <dbReference type="ARBA" id="ARBA00022741"/>
    </source>
</evidence>
<feature type="binding site" evidence="10 12">
    <location>
        <position position="48"/>
    </location>
    <ligand>
        <name>ATP</name>
        <dbReference type="ChEBI" id="CHEBI:30616"/>
    </ligand>
</feature>
<dbReference type="AlphaFoldDB" id="A0AAN7P0C2"/>
<dbReference type="GO" id="GO:0005524">
    <property type="term" value="F:ATP binding"/>
    <property type="evidence" value="ECO:0007669"/>
    <property type="project" value="UniProtKB-UniRule"/>
</dbReference>
<feature type="binding site" evidence="10">
    <location>
        <position position="162"/>
    </location>
    <ligand>
        <name>ATP</name>
        <dbReference type="ChEBI" id="CHEBI:30616"/>
    </ligand>
</feature>
<dbReference type="PROSITE" id="PS00107">
    <property type="entry name" value="PROTEIN_KINASE_ATP"/>
    <property type="match status" value="1"/>
</dbReference>
<keyword evidence="17" id="KW-1185">Reference proteome</keyword>
<dbReference type="Gene3D" id="1.10.510.10">
    <property type="entry name" value="Transferase(Phosphotransferase) domain 1"/>
    <property type="match status" value="1"/>
</dbReference>
<sequence length="275" mass="32180">MLSHEAYNNENYNWSLNDFELGTRIGRGKYGRVFIAREKQTGYLVALKTLLKKEIVSNHVEQQVLREIEIQSHLKHKNILELLTWFHDDFRIYLVLEYAGKGELYEHLIKSPNGCFNEHRSSKYIYQVASALEYCHRKKVIHRDLKPENLLLSITDDIKLGDFGWSVHAPSLHRKTRCGTLDYLPPEIIEEREYGAHVDNWSLGILLYEFLVGKPPFESKSKKETFVRILNVDIHYPCHVPAGAIDLISKLLRRTSEERITLSDVMQHPWIINNK</sequence>
<evidence type="ECO:0000256" key="11">
    <source>
        <dbReference type="PIRSR" id="PIRSR630616-3"/>
    </source>
</evidence>
<evidence type="ECO:0000256" key="8">
    <source>
        <dbReference type="ARBA" id="ARBA00048679"/>
    </source>
</evidence>
<reference evidence="17" key="1">
    <citation type="submission" date="2023-01" db="EMBL/GenBank/DDBJ databases">
        <title>Key to firefly adult light organ development and bioluminescence: homeobox transcription factors regulate luciferase expression and transportation to peroxisome.</title>
        <authorList>
            <person name="Fu X."/>
        </authorList>
    </citation>
    <scope>NUCLEOTIDE SEQUENCE [LARGE SCALE GENOMIC DNA]</scope>
</reference>
<feature type="binding site" evidence="10">
    <location>
        <position position="29"/>
    </location>
    <ligand>
        <name>ATP</name>
        <dbReference type="ChEBI" id="CHEBI:30616"/>
    </ligand>
</feature>
<keyword evidence="5 14" id="KW-0418">Kinase</keyword>
<dbReference type="FunFam" id="3.30.200.20:FF:000042">
    <property type="entry name" value="Aurora kinase A"/>
    <property type="match status" value="1"/>
</dbReference>
<dbReference type="InterPro" id="IPR011009">
    <property type="entry name" value="Kinase-like_dom_sf"/>
</dbReference>
<evidence type="ECO:0000256" key="1">
    <source>
        <dbReference type="ARBA" id="ARBA00004214"/>
    </source>
</evidence>
<dbReference type="InterPro" id="IPR030616">
    <property type="entry name" value="Aur-like"/>
</dbReference>
<dbReference type="PROSITE" id="PS50011">
    <property type="entry name" value="PROTEIN_KINASE_DOM"/>
    <property type="match status" value="1"/>
</dbReference>
<dbReference type="GO" id="GO:0032506">
    <property type="term" value="P:cytokinetic process"/>
    <property type="evidence" value="ECO:0007669"/>
    <property type="project" value="UniProtKB-ARBA"/>
</dbReference>
<evidence type="ECO:0000256" key="3">
    <source>
        <dbReference type="ARBA" id="ARBA00022679"/>
    </source>
</evidence>
<name>A0AAN7P0C2_9COLE</name>
<feature type="domain" description="Protein kinase" evidence="15">
    <location>
        <begin position="19"/>
        <end position="271"/>
    </location>
</feature>
<dbReference type="FunFam" id="1.10.510.10:FF:000235">
    <property type="entry name" value="Serine/threonine-protein kinase ark1"/>
    <property type="match status" value="1"/>
</dbReference>
<comment type="similarity">
    <text evidence="14">Belongs to the protein kinase superfamily. Ser/Thr protein kinase family. Aurora subfamily.</text>
</comment>
<evidence type="ECO:0000259" key="15">
    <source>
        <dbReference type="PROSITE" id="PS50011"/>
    </source>
</evidence>
<evidence type="ECO:0000313" key="16">
    <source>
        <dbReference type="EMBL" id="KAK4872258.1"/>
    </source>
</evidence>
<dbReference type="SMART" id="SM00220">
    <property type="entry name" value="S_TKc"/>
    <property type="match status" value="1"/>
</dbReference>
<dbReference type="GO" id="GO:0000070">
    <property type="term" value="P:mitotic sister chromatid segregation"/>
    <property type="evidence" value="ECO:0007669"/>
    <property type="project" value="UniProtKB-ARBA"/>
</dbReference>
<comment type="subcellular location">
    <subcellularLocation>
        <location evidence="1">Midbody</location>
    </subcellularLocation>
</comment>
<evidence type="ECO:0000256" key="2">
    <source>
        <dbReference type="ARBA" id="ARBA00022527"/>
    </source>
</evidence>
<evidence type="ECO:0000256" key="9">
    <source>
        <dbReference type="PIRSR" id="PIRSR630616-1"/>
    </source>
</evidence>
<comment type="catalytic activity">
    <reaction evidence="7 14">
        <text>L-threonyl-[protein] + ATP = O-phospho-L-threonyl-[protein] + ADP + H(+)</text>
        <dbReference type="Rhea" id="RHEA:46608"/>
        <dbReference type="Rhea" id="RHEA-COMP:11060"/>
        <dbReference type="Rhea" id="RHEA-COMP:11605"/>
        <dbReference type="ChEBI" id="CHEBI:15378"/>
        <dbReference type="ChEBI" id="CHEBI:30013"/>
        <dbReference type="ChEBI" id="CHEBI:30616"/>
        <dbReference type="ChEBI" id="CHEBI:61977"/>
        <dbReference type="ChEBI" id="CHEBI:456216"/>
        <dbReference type="EC" id="2.7.11.1"/>
    </reaction>
</comment>
<dbReference type="Proteomes" id="UP001353858">
    <property type="component" value="Unassembled WGS sequence"/>
</dbReference>
<proteinExistence type="inferred from homology"/>
<dbReference type="PIRSF" id="PIRSF000654">
    <property type="entry name" value="Integrin-linked_kinase"/>
    <property type="match status" value="1"/>
</dbReference>
<dbReference type="CDD" id="cd14007">
    <property type="entry name" value="STKc_Aurora"/>
    <property type="match status" value="1"/>
</dbReference>
<organism evidence="16 17">
    <name type="scientific">Aquatica leii</name>
    <dbReference type="NCBI Taxonomy" id="1421715"/>
    <lineage>
        <taxon>Eukaryota</taxon>
        <taxon>Metazoa</taxon>
        <taxon>Ecdysozoa</taxon>
        <taxon>Arthropoda</taxon>
        <taxon>Hexapoda</taxon>
        <taxon>Insecta</taxon>
        <taxon>Pterygota</taxon>
        <taxon>Neoptera</taxon>
        <taxon>Endopterygota</taxon>
        <taxon>Coleoptera</taxon>
        <taxon>Polyphaga</taxon>
        <taxon>Elateriformia</taxon>
        <taxon>Elateroidea</taxon>
        <taxon>Lampyridae</taxon>
        <taxon>Luciolinae</taxon>
        <taxon>Aquatica</taxon>
    </lineage>
</organism>
<dbReference type="InterPro" id="IPR000719">
    <property type="entry name" value="Prot_kinase_dom"/>
</dbReference>
<gene>
    <name evidence="16" type="ORF">RN001_016382</name>
</gene>
<dbReference type="GO" id="GO:0006325">
    <property type="term" value="P:chromatin organization"/>
    <property type="evidence" value="ECO:0007669"/>
    <property type="project" value="UniProtKB-ARBA"/>
</dbReference>
<evidence type="ECO:0000313" key="17">
    <source>
        <dbReference type="Proteomes" id="UP001353858"/>
    </source>
</evidence>
<evidence type="ECO:0000256" key="10">
    <source>
        <dbReference type="PIRSR" id="PIRSR630616-2"/>
    </source>
</evidence>
<evidence type="ECO:0000256" key="6">
    <source>
        <dbReference type="ARBA" id="ARBA00022840"/>
    </source>
</evidence>
<dbReference type="EC" id="2.7.11.1" evidence="14"/>
<evidence type="ECO:0000256" key="5">
    <source>
        <dbReference type="ARBA" id="ARBA00022777"/>
    </source>
</evidence>
<dbReference type="GO" id="GO:0030496">
    <property type="term" value="C:midbody"/>
    <property type="evidence" value="ECO:0007669"/>
    <property type="project" value="UniProtKB-SubCell"/>
</dbReference>
<evidence type="ECO:0000256" key="13">
    <source>
        <dbReference type="RuleBase" id="RU000304"/>
    </source>
</evidence>
<keyword evidence="6 10" id="KW-0067">ATP-binding</keyword>
<evidence type="ECO:0000256" key="7">
    <source>
        <dbReference type="ARBA" id="ARBA00047899"/>
    </source>
</evidence>
<comment type="caution">
    <text evidence="16">The sequence shown here is derived from an EMBL/GenBank/DDBJ whole genome shotgun (WGS) entry which is preliminary data.</text>
</comment>
<dbReference type="InterPro" id="IPR017441">
    <property type="entry name" value="Protein_kinase_ATP_BS"/>
</dbReference>
<feature type="binding site" evidence="10">
    <location>
        <begin position="97"/>
        <end position="99"/>
    </location>
    <ligand>
        <name>ATP</name>
        <dbReference type="ChEBI" id="CHEBI:30616"/>
    </ligand>
</feature>
<keyword evidence="4 10" id="KW-0547">Nucleotide-binding</keyword>
<protein>
    <recommendedName>
        <fullName evidence="14">Aurora kinase</fullName>
        <ecNumber evidence="14">2.7.11.1</ecNumber>
    </recommendedName>
</protein>
<dbReference type="Pfam" id="PF00069">
    <property type="entry name" value="Pkinase"/>
    <property type="match status" value="1"/>
</dbReference>
<accession>A0AAN7P0C2</accession>
<feature type="active site" description="Proton acceptor" evidence="9">
    <location>
        <position position="144"/>
    </location>
</feature>
<evidence type="ECO:0000256" key="14">
    <source>
        <dbReference type="RuleBase" id="RU367134"/>
    </source>
</evidence>
<dbReference type="PROSITE" id="PS00108">
    <property type="entry name" value="PROTEIN_KINASE_ST"/>
    <property type="match status" value="1"/>
</dbReference>